<keyword evidence="2" id="KW-1185">Reference proteome</keyword>
<sequence length="48" mass="5382">MSYTLHSTSKKYNFPIGVYKDGKGSVFINSNLENNYIANSQKVDLPPT</sequence>
<reference evidence="1 2" key="1">
    <citation type="journal article" date="2022" name="Int. J. Syst. Evol. Microbiol.">
        <title>Apilactobacillus apisilvae sp. nov., Nicolia spurrieriana gen. nov. sp. nov., Bombilactobacillus folatiphilus sp. nov. and Bombilactobacillus thymidiniphilus sp. nov., four new lactic acid bacterial isolates from stingless bees Tetragonula carbonaria and Austroplebeia australis.</title>
        <authorList>
            <person name="Oliphant S.A."/>
            <person name="Watson-Haigh N.S."/>
            <person name="Sumby K.M."/>
            <person name="Gardner J."/>
            <person name="Groom S."/>
            <person name="Jiranek V."/>
        </authorList>
    </citation>
    <scope>NUCLEOTIDE SEQUENCE [LARGE SCALE GENOMIC DNA]</scope>
    <source>
        <strain evidence="1 2">SG5_A10</strain>
    </source>
</reference>
<protein>
    <submittedName>
        <fullName evidence="1">Uncharacterized protein</fullName>
    </submittedName>
</protein>
<name>A0ABY4PGY5_9LACO</name>
<dbReference type="Proteomes" id="UP000831859">
    <property type="component" value="Chromosome"/>
</dbReference>
<dbReference type="EMBL" id="CP093362">
    <property type="protein sequence ID" value="UQS84862.1"/>
    <property type="molecule type" value="Genomic_DNA"/>
</dbReference>
<accession>A0ABY4PGY5</accession>
<proteinExistence type="predicted"/>
<evidence type="ECO:0000313" key="2">
    <source>
        <dbReference type="Proteomes" id="UP000831859"/>
    </source>
</evidence>
<dbReference type="RefSeq" id="WP_249510843.1">
    <property type="nucleotide sequence ID" value="NZ_CP093362.1"/>
</dbReference>
<gene>
    <name evidence="1" type="ORF">MOO46_06370</name>
</gene>
<organism evidence="1 2">
    <name type="scientific">Apilactobacillus apisilvae</name>
    <dbReference type="NCBI Taxonomy" id="2923364"/>
    <lineage>
        <taxon>Bacteria</taxon>
        <taxon>Bacillati</taxon>
        <taxon>Bacillota</taxon>
        <taxon>Bacilli</taxon>
        <taxon>Lactobacillales</taxon>
        <taxon>Lactobacillaceae</taxon>
        <taxon>Apilactobacillus</taxon>
    </lineage>
</organism>
<evidence type="ECO:0000313" key="1">
    <source>
        <dbReference type="EMBL" id="UQS84862.1"/>
    </source>
</evidence>